<gene>
    <name evidence="2" type="ORF">SAMN04515677_11466</name>
</gene>
<protein>
    <submittedName>
        <fullName evidence="2">DNA binding domain-containing protein, excisionase family</fullName>
    </submittedName>
</protein>
<dbReference type="RefSeq" id="WP_092727746.1">
    <property type="nucleotide sequence ID" value="NZ_FNGW01000014.1"/>
</dbReference>
<name>A0A1G9U323_9FIRM</name>
<evidence type="ECO:0000259" key="1">
    <source>
        <dbReference type="Pfam" id="PF12728"/>
    </source>
</evidence>
<dbReference type="STRING" id="1121325.SAMN04515677_11466"/>
<dbReference type="EMBL" id="FNGW01000014">
    <property type="protein sequence ID" value="SDM54282.1"/>
    <property type="molecule type" value="Genomic_DNA"/>
</dbReference>
<keyword evidence="3" id="KW-1185">Reference proteome</keyword>
<dbReference type="Proteomes" id="UP000199068">
    <property type="component" value="Unassembled WGS sequence"/>
</dbReference>
<dbReference type="AlphaFoldDB" id="A0A1G9U323"/>
<evidence type="ECO:0000313" key="3">
    <source>
        <dbReference type="Proteomes" id="UP000199068"/>
    </source>
</evidence>
<organism evidence="2 3">
    <name type="scientific">Romboutsia lituseburensis DSM 797</name>
    <dbReference type="NCBI Taxonomy" id="1121325"/>
    <lineage>
        <taxon>Bacteria</taxon>
        <taxon>Bacillati</taxon>
        <taxon>Bacillota</taxon>
        <taxon>Clostridia</taxon>
        <taxon>Peptostreptococcales</taxon>
        <taxon>Peptostreptococcaceae</taxon>
        <taxon>Romboutsia</taxon>
    </lineage>
</organism>
<evidence type="ECO:0000313" key="2">
    <source>
        <dbReference type="EMBL" id="SDM54282.1"/>
    </source>
</evidence>
<reference evidence="2 3" key="1">
    <citation type="submission" date="2016-10" db="EMBL/GenBank/DDBJ databases">
        <authorList>
            <person name="de Groot N.N."/>
        </authorList>
    </citation>
    <scope>NUCLEOTIDE SEQUENCE [LARGE SCALE GENOMIC DNA]</scope>
    <source>
        <strain evidence="2 3">DSM 797</strain>
    </source>
</reference>
<feature type="domain" description="Helix-turn-helix" evidence="1">
    <location>
        <begin position="46"/>
        <end position="89"/>
    </location>
</feature>
<dbReference type="InterPro" id="IPR041657">
    <property type="entry name" value="HTH_17"/>
</dbReference>
<sequence>MATEMQRLIIRNIDRDSLLSAIADREDIVEVMQMFRDSNDYAPREYLTIKEFAKYLKASESYVRNLAKHAEISKVFSVTKIGREYRLDRLSYEKWRSNGGCF</sequence>
<dbReference type="Pfam" id="PF12728">
    <property type="entry name" value="HTH_17"/>
    <property type="match status" value="1"/>
</dbReference>
<accession>A0A1G9U323</accession>
<proteinExistence type="predicted"/>